<evidence type="ECO:0000313" key="5">
    <source>
        <dbReference type="RefSeq" id="XP_071933417.1"/>
    </source>
</evidence>
<dbReference type="InterPro" id="IPR056633">
    <property type="entry name" value="DUF7731"/>
</dbReference>
<dbReference type="GeneID" id="140036048"/>
<dbReference type="PANTHER" id="PTHR34366:SF8">
    <property type="entry name" value="TRANSMEMBRANE PROTEIN"/>
    <property type="match status" value="1"/>
</dbReference>
<keyword evidence="1" id="KW-0472">Membrane</keyword>
<keyword evidence="2" id="KW-0732">Signal</keyword>
<proteinExistence type="predicted"/>
<evidence type="ECO:0000313" key="4">
    <source>
        <dbReference type="Proteomes" id="UP001652660"/>
    </source>
</evidence>
<dbReference type="Pfam" id="PF24865">
    <property type="entry name" value="DUF7731"/>
    <property type="match status" value="1"/>
</dbReference>
<reference evidence="5" key="1">
    <citation type="submission" date="2025-08" db="UniProtKB">
        <authorList>
            <consortium name="RefSeq"/>
        </authorList>
    </citation>
    <scope>IDENTIFICATION</scope>
    <source>
        <tissue evidence="5">Leaves</tissue>
    </source>
</reference>
<evidence type="ECO:0000256" key="2">
    <source>
        <dbReference type="SAM" id="SignalP"/>
    </source>
</evidence>
<keyword evidence="4" id="KW-1185">Reference proteome</keyword>
<sequence>MVALSFLRKQCFILALLAVAAIFCCHLGYAQINPMQVAGNALLCFDNKLIYRGCYKDYQLDQSGGLYVPCEATNNYCNGPCLSETKSLLKCIDRMASNFLFLNGATTQFIRNALDTGCNRYSNQRETFIVGDDLNRLHESCGLNFYSSAPPIGFQHYAMSFILGGFCLLLFQHV</sequence>
<dbReference type="PANTHER" id="PTHR34366">
    <property type="entry name" value="OS07G0289901 PROTEIN-RELATED"/>
    <property type="match status" value="1"/>
</dbReference>
<evidence type="ECO:0000256" key="1">
    <source>
        <dbReference type="SAM" id="Phobius"/>
    </source>
</evidence>
<name>A0ABM4WNR0_COFAR</name>
<feature type="signal peptide" evidence="2">
    <location>
        <begin position="1"/>
        <end position="30"/>
    </location>
</feature>
<protein>
    <recommendedName>
        <fullName evidence="3">DUF7731 domain-containing protein</fullName>
    </recommendedName>
</protein>
<dbReference type="RefSeq" id="XP_071933417.1">
    <property type="nucleotide sequence ID" value="XM_072077316.1"/>
</dbReference>
<feature type="transmembrane region" description="Helical" evidence="1">
    <location>
        <begin position="154"/>
        <end position="171"/>
    </location>
</feature>
<gene>
    <name evidence="5" type="primary">LOC140036048</name>
</gene>
<keyword evidence="1" id="KW-1133">Transmembrane helix</keyword>
<dbReference type="Proteomes" id="UP001652660">
    <property type="component" value="Chromosome 2c"/>
</dbReference>
<accession>A0ABM4WNR0</accession>
<keyword evidence="1" id="KW-0812">Transmembrane</keyword>
<evidence type="ECO:0000259" key="3">
    <source>
        <dbReference type="Pfam" id="PF24865"/>
    </source>
</evidence>
<organism evidence="4 5">
    <name type="scientific">Coffea arabica</name>
    <name type="common">Arabian coffee</name>
    <dbReference type="NCBI Taxonomy" id="13443"/>
    <lineage>
        <taxon>Eukaryota</taxon>
        <taxon>Viridiplantae</taxon>
        <taxon>Streptophyta</taxon>
        <taxon>Embryophyta</taxon>
        <taxon>Tracheophyta</taxon>
        <taxon>Spermatophyta</taxon>
        <taxon>Magnoliopsida</taxon>
        <taxon>eudicotyledons</taxon>
        <taxon>Gunneridae</taxon>
        <taxon>Pentapetalae</taxon>
        <taxon>asterids</taxon>
        <taxon>lamiids</taxon>
        <taxon>Gentianales</taxon>
        <taxon>Rubiaceae</taxon>
        <taxon>Ixoroideae</taxon>
        <taxon>Gardenieae complex</taxon>
        <taxon>Bertiereae - Coffeeae clade</taxon>
        <taxon>Coffeeae</taxon>
        <taxon>Coffea</taxon>
    </lineage>
</organism>
<feature type="domain" description="DUF7731" evidence="3">
    <location>
        <begin position="35"/>
        <end position="130"/>
    </location>
</feature>
<feature type="chain" id="PRO_5047160308" description="DUF7731 domain-containing protein" evidence="2">
    <location>
        <begin position="31"/>
        <end position="174"/>
    </location>
</feature>